<evidence type="ECO:0000256" key="3">
    <source>
        <dbReference type="ARBA" id="ARBA00022989"/>
    </source>
</evidence>
<dbReference type="EMBL" id="CP019288">
    <property type="protein sequence ID" value="QHI34778.1"/>
    <property type="molecule type" value="Genomic_DNA"/>
</dbReference>
<dbReference type="KEGG" id="kan:IMCC3317_01220"/>
<evidence type="ECO:0000313" key="6">
    <source>
        <dbReference type="EMBL" id="QHI34778.1"/>
    </source>
</evidence>
<protein>
    <recommendedName>
        <fullName evidence="8">DoxX family protein</fullName>
    </recommendedName>
</protein>
<evidence type="ECO:0000256" key="1">
    <source>
        <dbReference type="ARBA" id="ARBA00004141"/>
    </source>
</evidence>
<sequence>MKKYIPFIIRLAIAIILIQTLRFKLSGAEDSVYIFEKVGLEPVGRIGIGIAELIAAILILIPRTAWLGAILTLGIIGGAIMMHLTVLGIEVPFKGELDGGTLFITAVVVFILSAITLWLQRKNIPIIGKKLN</sequence>
<reference evidence="6 7" key="1">
    <citation type="journal article" date="2013" name="Int. J. Syst. Evol. Microbiol.">
        <title>Kordia antarctica sp. nov., isolated from Antarctic seawater.</title>
        <authorList>
            <person name="Baek K."/>
            <person name="Choi A."/>
            <person name="Kang I."/>
            <person name="Lee K."/>
            <person name="Cho J.C."/>
        </authorList>
    </citation>
    <scope>NUCLEOTIDE SEQUENCE [LARGE SCALE GENOMIC DNA]</scope>
    <source>
        <strain evidence="6 7">IMCC3317</strain>
    </source>
</reference>
<dbReference type="Proteomes" id="UP000464657">
    <property type="component" value="Chromosome"/>
</dbReference>
<evidence type="ECO:0008006" key="8">
    <source>
        <dbReference type="Google" id="ProtNLM"/>
    </source>
</evidence>
<accession>A0A7L4ZD34</accession>
<evidence type="ECO:0000256" key="2">
    <source>
        <dbReference type="ARBA" id="ARBA00022692"/>
    </source>
</evidence>
<feature type="transmembrane region" description="Helical" evidence="5">
    <location>
        <begin position="101"/>
        <end position="119"/>
    </location>
</feature>
<dbReference type="RefSeq" id="WP_160127566.1">
    <property type="nucleotide sequence ID" value="NZ_CP019288.1"/>
</dbReference>
<evidence type="ECO:0000256" key="5">
    <source>
        <dbReference type="SAM" id="Phobius"/>
    </source>
</evidence>
<comment type="subcellular location">
    <subcellularLocation>
        <location evidence="1">Membrane</location>
        <topology evidence="1">Multi-pass membrane protein</topology>
    </subcellularLocation>
</comment>
<keyword evidence="3 5" id="KW-1133">Transmembrane helix</keyword>
<feature type="transmembrane region" description="Helical" evidence="5">
    <location>
        <begin position="68"/>
        <end position="89"/>
    </location>
</feature>
<feature type="transmembrane region" description="Helical" evidence="5">
    <location>
        <begin position="43"/>
        <end position="61"/>
    </location>
</feature>
<gene>
    <name evidence="6" type="ORF">IMCC3317_01220</name>
</gene>
<name>A0A7L4ZD34_9FLAO</name>
<dbReference type="InterPro" id="IPR032808">
    <property type="entry name" value="DoxX"/>
</dbReference>
<proteinExistence type="predicted"/>
<keyword evidence="2 5" id="KW-0812">Transmembrane</keyword>
<evidence type="ECO:0000256" key="4">
    <source>
        <dbReference type="ARBA" id="ARBA00023136"/>
    </source>
</evidence>
<evidence type="ECO:0000313" key="7">
    <source>
        <dbReference type="Proteomes" id="UP000464657"/>
    </source>
</evidence>
<organism evidence="6 7">
    <name type="scientific">Kordia antarctica</name>
    <dbReference type="NCBI Taxonomy" id="1218801"/>
    <lineage>
        <taxon>Bacteria</taxon>
        <taxon>Pseudomonadati</taxon>
        <taxon>Bacteroidota</taxon>
        <taxon>Flavobacteriia</taxon>
        <taxon>Flavobacteriales</taxon>
        <taxon>Flavobacteriaceae</taxon>
        <taxon>Kordia</taxon>
    </lineage>
</organism>
<keyword evidence="4 5" id="KW-0472">Membrane</keyword>
<feature type="transmembrane region" description="Helical" evidence="5">
    <location>
        <begin position="7"/>
        <end position="23"/>
    </location>
</feature>
<dbReference type="GO" id="GO:0016020">
    <property type="term" value="C:membrane"/>
    <property type="evidence" value="ECO:0007669"/>
    <property type="project" value="UniProtKB-SubCell"/>
</dbReference>
<keyword evidence="7" id="KW-1185">Reference proteome</keyword>
<dbReference type="OrthoDB" id="8161897at2"/>
<dbReference type="Pfam" id="PF07681">
    <property type="entry name" value="DoxX"/>
    <property type="match status" value="1"/>
</dbReference>
<dbReference type="AlphaFoldDB" id="A0A7L4ZD34"/>